<name>A0A0M2KKU5_9GAMM</name>
<accession>A0A0M2KKU5</accession>
<dbReference type="PATRIC" id="fig|65700.7.peg.3962"/>
<gene>
    <name evidence="1" type="ORF">SY86_15825</name>
</gene>
<proteinExistence type="predicted"/>
<dbReference type="RefSeq" id="WP_040465786.1">
    <property type="nucleotide sequence ID" value="NZ_CP089932.1"/>
</dbReference>
<organism evidence="1 2">
    <name type="scientific">Erwinia tracheiphila</name>
    <dbReference type="NCBI Taxonomy" id="65700"/>
    <lineage>
        <taxon>Bacteria</taxon>
        <taxon>Pseudomonadati</taxon>
        <taxon>Pseudomonadota</taxon>
        <taxon>Gammaproteobacteria</taxon>
        <taxon>Enterobacterales</taxon>
        <taxon>Erwiniaceae</taxon>
        <taxon>Erwinia</taxon>
    </lineage>
</organism>
<evidence type="ECO:0008006" key="3">
    <source>
        <dbReference type="Google" id="ProtNLM"/>
    </source>
</evidence>
<comment type="caution">
    <text evidence="1">The sequence shown here is derived from an EMBL/GenBank/DDBJ whole genome shotgun (WGS) entry which is preliminary data.</text>
</comment>
<protein>
    <recommendedName>
        <fullName evidence="3">YahA</fullName>
    </recommendedName>
</protein>
<evidence type="ECO:0000313" key="2">
    <source>
        <dbReference type="Proteomes" id="UP000033924"/>
    </source>
</evidence>
<dbReference type="AlphaFoldDB" id="A0A0M2KKU5"/>
<dbReference type="EMBL" id="JXNU01000003">
    <property type="protein sequence ID" value="KKF37878.1"/>
    <property type="molecule type" value="Genomic_DNA"/>
</dbReference>
<dbReference type="Proteomes" id="UP000033924">
    <property type="component" value="Unassembled WGS sequence"/>
</dbReference>
<evidence type="ECO:0000313" key="1">
    <source>
        <dbReference type="EMBL" id="KKF37878.1"/>
    </source>
</evidence>
<keyword evidence="2" id="KW-1185">Reference proteome</keyword>
<reference evidence="1 2" key="1">
    <citation type="submission" date="2015-01" db="EMBL/GenBank/DDBJ databases">
        <title>Erwinia tracheiphila.</title>
        <authorList>
            <person name="Shapiro L.R."/>
        </authorList>
    </citation>
    <scope>NUCLEOTIDE SEQUENCE [LARGE SCALE GENOMIC DNA]</scope>
    <source>
        <strain evidence="1 2">BuffGH</strain>
    </source>
</reference>
<sequence length="101" mass="11350">MSKEIAVEILNQLGGNKFITMTGAKNFVWLENGGLIFKLPSNFACNGINLVKIELDPSDTYNVEFFKSRGTSLKSIASYTMIYCDQLQDIFTETTGLYTYL</sequence>